<dbReference type="STRING" id="218672.SAMN04489759_11448"/>
<organism evidence="1 2">
    <name type="scientific">Sulfitobacter delicatus</name>
    <dbReference type="NCBI Taxonomy" id="218672"/>
    <lineage>
        <taxon>Bacteria</taxon>
        <taxon>Pseudomonadati</taxon>
        <taxon>Pseudomonadota</taxon>
        <taxon>Alphaproteobacteria</taxon>
        <taxon>Rhodobacterales</taxon>
        <taxon>Roseobacteraceae</taxon>
        <taxon>Sulfitobacter</taxon>
    </lineage>
</organism>
<dbReference type="RefSeq" id="WP_093744007.1">
    <property type="nucleotide sequence ID" value="NZ_FNBP01000014.1"/>
</dbReference>
<gene>
    <name evidence="1" type="ORF">SAMN04489759_11448</name>
</gene>
<evidence type="ECO:0000313" key="2">
    <source>
        <dbReference type="Proteomes" id="UP000199399"/>
    </source>
</evidence>
<dbReference type="Proteomes" id="UP000199399">
    <property type="component" value="Unassembled WGS sequence"/>
</dbReference>
<dbReference type="OrthoDB" id="7869201at2"/>
<evidence type="ECO:0008006" key="3">
    <source>
        <dbReference type="Google" id="ProtNLM"/>
    </source>
</evidence>
<dbReference type="AlphaFoldDB" id="A0A1G7Y693"/>
<proteinExistence type="predicted"/>
<accession>A0A1G7Y693</accession>
<protein>
    <recommendedName>
        <fullName evidence="3">Antifreeze protein</fullName>
    </recommendedName>
</protein>
<dbReference type="EMBL" id="FNBP01000014">
    <property type="protein sequence ID" value="SDG91924.1"/>
    <property type="molecule type" value="Genomic_DNA"/>
</dbReference>
<evidence type="ECO:0000313" key="1">
    <source>
        <dbReference type="EMBL" id="SDG91924.1"/>
    </source>
</evidence>
<reference evidence="2" key="1">
    <citation type="submission" date="2016-10" db="EMBL/GenBank/DDBJ databases">
        <authorList>
            <person name="Varghese N."/>
            <person name="Submissions S."/>
        </authorList>
    </citation>
    <scope>NUCLEOTIDE SEQUENCE [LARGE SCALE GENOMIC DNA]</scope>
    <source>
        <strain evidence="2">DSM 16477</strain>
    </source>
</reference>
<sequence>MTPFTFFALQSQFAALAVETQIVMSLRLMAMAGALPARPGENNRMISEKGPAMTKAFSAGTQAAFAGKAPEQIINASLAPLTRKVRQNRKRLMK</sequence>
<keyword evidence="2" id="KW-1185">Reference proteome</keyword>
<name>A0A1G7Y693_9RHOB</name>